<reference evidence="3" key="1">
    <citation type="journal article" date="2015" name="PLoS Genet.">
        <title>Genome Sequence and Transcriptome Analyses of Chrysochromulina tobin: Metabolic Tools for Enhanced Algal Fitness in the Prominent Order Prymnesiales (Haptophyceae).</title>
        <authorList>
            <person name="Hovde B.T."/>
            <person name="Deodato C.R."/>
            <person name="Hunsperger H.M."/>
            <person name="Ryken S.A."/>
            <person name="Yost W."/>
            <person name="Jha R.K."/>
            <person name="Patterson J."/>
            <person name="Monnat R.J. Jr."/>
            <person name="Barlow S.B."/>
            <person name="Starkenburg S.R."/>
            <person name="Cattolico R.A."/>
        </authorList>
    </citation>
    <scope>NUCLEOTIDE SEQUENCE</scope>
    <source>
        <strain evidence="3">CCMP291</strain>
    </source>
</reference>
<dbReference type="AlphaFoldDB" id="A0A0M0JNN5"/>
<feature type="region of interest" description="Disordered" evidence="1">
    <location>
        <begin position="42"/>
        <end position="68"/>
    </location>
</feature>
<sequence>MGSEGLRVYKDYDEQGKALWHDLSNAKRMLQRTPKTMAPIIAAGDPLKDPEDSEAEDDKLADHAATVL</sequence>
<name>A0A0M0JNN5_9EUKA</name>
<comment type="caution">
    <text evidence="2">The sequence shown here is derived from an EMBL/GenBank/DDBJ whole genome shotgun (WGS) entry which is preliminary data.</text>
</comment>
<evidence type="ECO:0000256" key="1">
    <source>
        <dbReference type="SAM" id="MobiDB-lite"/>
    </source>
</evidence>
<dbReference type="Proteomes" id="UP000037460">
    <property type="component" value="Unassembled WGS sequence"/>
</dbReference>
<evidence type="ECO:0000313" key="2">
    <source>
        <dbReference type="EMBL" id="KOO27922.1"/>
    </source>
</evidence>
<dbReference type="EMBL" id="JWZX01002645">
    <property type="protein sequence ID" value="KOO27922.1"/>
    <property type="molecule type" value="Genomic_DNA"/>
</dbReference>
<protein>
    <submittedName>
        <fullName evidence="2">Uncharacterized protein</fullName>
    </submittedName>
</protein>
<gene>
    <name evidence="2" type="ORF">Ctob_010350</name>
</gene>
<evidence type="ECO:0000313" key="3">
    <source>
        <dbReference type="Proteomes" id="UP000037460"/>
    </source>
</evidence>
<organism evidence="2 3">
    <name type="scientific">Chrysochromulina tobinii</name>
    <dbReference type="NCBI Taxonomy" id="1460289"/>
    <lineage>
        <taxon>Eukaryota</taxon>
        <taxon>Haptista</taxon>
        <taxon>Haptophyta</taxon>
        <taxon>Prymnesiophyceae</taxon>
        <taxon>Prymnesiales</taxon>
        <taxon>Chrysochromulinaceae</taxon>
        <taxon>Chrysochromulina</taxon>
    </lineage>
</organism>
<accession>A0A0M0JNN5</accession>
<keyword evidence="3" id="KW-1185">Reference proteome</keyword>
<proteinExistence type="predicted"/>